<proteinExistence type="inferred from homology"/>
<evidence type="ECO:0000256" key="6">
    <source>
        <dbReference type="ARBA" id="ARBA00022655"/>
    </source>
</evidence>
<dbReference type="Pfam" id="PF08546">
    <property type="entry name" value="ApbA_C"/>
    <property type="match status" value="1"/>
</dbReference>
<comment type="similarity">
    <text evidence="3 11">Belongs to the ketopantoate reductase family.</text>
</comment>
<evidence type="ECO:0000259" key="12">
    <source>
        <dbReference type="Pfam" id="PF02558"/>
    </source>
</evidence>
<feature type="domain" description="Ketopantoate reductase N-terminal" evidence="12">
    <location>
        <begin position="3"/>
        <end position="146"/>
    </location>
</feature>
<evidence type="ECO:0000256" key="10">
    <source>
        <dbReference type="ARBA" id="ARBA00048793"/>
    </source>
</evidence>
<dbReference type="InterPro" id="IPR050838">
    <property type="entry name" value="Ketopantoate_reductase"/>
</dbReference>
<dbReference type="GO" id="GO:0015940">
    <property type="term" value="P:pantothenate biosynthetic process"/>
    <property type="evidence" value="ECO:0007669"/>
    <property type="project" value="UniProtKB-UniPathway"/>
</dbReference>
<evidence type="ECO:0000256" key="11">
    <source>
        <dbReference type="RuleBase" id="RU362068"/>
    </source>
</evidence>
<dbReference type="RefSeq" id="WP_149325738.1">
    <property type="nucleotide sequence ID" value="NZ_CP043504.1"/>
</dbReference>
<dbReference type="GO" id="GO:0008677">
    <property type="term" value="F:2-dehydropantoate 2-reductase activity"/>
    <property type="evidence" value="ECO:0007669"/>
    <property type="project" value="UniProtKB-EC"/>
</dbReference>
<reference evidence="14 15" key="1">
    <citation type="submission" date="2019-09" db="EMBL/GenBank/DDBJ databases">
        <title>Genome sequencing of strain KACC 19322.</title>
        <authorList>
            <person name="Heo J."/>
            <person name="Kim S.-J."/>
            <person name="Kim J.-S."/>
            <person name="Hong S.-B."/>
            <person name="Kwon S.-W."/>
        </authorList>
    </citation>
    <scope>NUCLEOTIDE SEQUENCE [LARGE SCALE GENOMIC DNA]</scope>
    <source>
        <strain evidence="14 15">KACC 19322</strain>
    </source>
</reference>
<evidence type="ECO:0000259" key="13">
    <source>
        <dbReference type="Pfam" id="PF08546"/>
    </source>
</evidence>
<dbReference type="UniPathway" id="UPA00028">
    <property type="reaction ID" value="UER00004"/>
</dbReference>
<comment type="pathway">
    <text evidence="2 11">Cofactor biosynthesis; (R)-pantothenate biosynthesis; (R)-pantoate from 3-methyl-2-oxobutanoate: step 2/2.</text>
</comment>
<evidence type="ECO:0000313" key="14">
    <source>
        <dbReference type="EMBL" id="QEO10321.1"/>
    </source>
</evidence>
<evidence type="ECO:0000256" key="9">
    <source>
        <dbReference type="ARBA" id="ARBA00032024"/>
    </source>
</evidence>
<evidence type="ECO:0000256" key="4">
    <source>
        <dbReference type="ARBA" id="ARBA00013014"/>
    </source>
</evidence>
<dbReference type="EC" id="1.1.1.169" evidence="4 11"/>
<comment type="function">
    <text evidence="1 11">Catalyzes the NADPH-dependent reduction of ketopantoate into pantoic acid.</text>
</comment>
<dbReference type="GO" id="GO:0050661">
    <property type="term" value="F:NADP binding"/>
    <property type="evidence" value="ECO:0007669"/>
    <property type="project" value="TreeGrafter"/>
</dbReference>
<dbReference type="EMBL" id="CP043504">
    <property type="protein sequence ID" value="QEO10321.1"/>
    <property type="molecule type" value="Genomic_DNA"/>
</dbReference>
<evidence type="ECO:0000256" key="8">
    <source>
        <dbReference type="ARBA" id="ARBA00023002"/>
    </source>
</evidence>
<dbReference type="Gene3D" id="3.40.50.720">
    <property type="entry name" value="NAD(P)-binding Rossmann-like Domain"/>
    <property type="match status" value="1"/>
</dbReference>
<evidence type="ECO:0000256" key="7">
    <source>
        <dbReference type="ARBA" id="ARBA00022857"/>
    </source>
</evidence>
<dbReference type="PANTHER" id="PTHR43765:SF2">
    <property type="entry name" value="2-DEHYDROPANTOATE 2-REDUCTASE"/>
    <property type="match status" value="1"/>
</dbReference>
<name>A0A5C1Y8U0_9MICO</name>
<dbReference type="Pfam" id="PF02558">
    <property type="entry name" value="ApbA"/>
    <property type="match status" value="1"/>
</dbReference>
<dbReference type="SUPFAM" id="SSF51735">
    <property type="entry name" value="NAD(P)-binding Rossmann-fold domains"/>
    <property type="match status" value="1"/>
</dbReference>
<evidence type="ECO:0000256" key="5">
    <source>
        <dbReference type="ARBA" id="ARBA00019465"/>
    </source>
</evidence>
<dbReference type="OrthoDB" id="9796561at2"/>
<keyword evidence="15" id="KW-1185">Reference proteome</keyword>
<accession>A0A5C1Y8U0</accession>
<dbReference type="InterPro" id="IPR013332">
    <property type="entry name" value="KPR_N"/>
</dbReference>
<dbReference type="Gene3D" id="1.10.1040.10">
    <property type="entry name" value="N-(1-d-carboxylethyl)-l-norvaline Dehydrogenase, domain 2"/>
    <property type="match status" value="1"/>
</dbReference>
<dbReference type="GO" id="GO:0005737">
    <property type="term" value="C:cytoplasm"/>
    <property type="evidence" value="ECO:0007669"/>
    <property type="project" value="TreeGrafter"/>
</dbReference>
<dbReference type="InterPro" id="IPR013328">
    <property type="entry name" value="6PGD_dom2"/>
</dbReference>
<dbReference type="InterPro" id="IPR013752">
    <property type="entry name" value="KPA_reductase"/>
</dbReference>
<keyword evidence="6 11" id="KW-0566">Pantothenate biosynthesis</keyword>
<evidence type="ECO:0000256" key="2">
    <source>
        <dbReference type="ARBA" id="ARBA00004994"/>
    </source>
</evidence>
<dbReference type="PANTHER" id="PTHR43765">
    <property type="entry name" value="2-DEHYDROPANTOATE 2-REDUCTASE-RELATED"/>
    <property type="match status" value="1"/>
</dbReference>
<dbReference type="NCBIfam" id="TIGR00745">
    <property type="entry name" value="apbA_panE"/>
    <property type="match status" value="1"/>
</dbReference>
<keyword evidence="7 11" id="KW-0521">NADP</keyword>
<evidence type="ECO:0000256" key="3">
    <source>
        <dbReference type="ARBA" id="ARBA00007870"/>
    </source>
</evidence>
<dbReference type="Proteomes" id="UP000322159">
    <property type="component" value="Chromosome"/>
</dbReference>
<sequence>MRIGVIGAGAVGGTLAALLASAGHEVEVTARGAQLDAIRAGGLRLDGGWGEHLARLTANATLAETPELVVLATKAQDAATALAANATRIGSTPILVVQNGLGGLRVAHEEAPDSPLLGGLALFAASYLEPGHVTVTAALPVIVGAGPGADRAQLESLAAVLAEAVPIEVTDDITGAQWTKLLINHVNALPAITGLSVQEVVADRGLRRIMTASMRETVRIARRIGVRFGRVQGVSGSLLGLVGALPLVLGQQFPRLLARRMGAVPNPGSTLQSIRRGQLTEIDYLNGAVVAAAAEHGLTAPVNAAIVALVHEVERAGTFLSPTEVASRIIL</sequence>
<protein>
    <recommendedName>
        <fullName evidence="5 11">2-dehydropantoate 2-reductase</fullName>
        <ecNumber evidence="4 11">1.1.1.169</ecNumber>
    </recommendedName>
    <alternativeName>
        <fullName evidence="9 11">Ketopantoate reductase</fullName>
    </alternativeName>
</protein>
<dbReference type="SUPFAM" id="SSF48179">
    <property type="entry name" value="6-phosphogluconate dehydrogenase C-terminal domain-like"/>
    <property type="match status" value="1"/>
</dbReference>
<feature type="domain" description="Ketopantoate reductase C-terminal" evidence="13">
    <location>
        <begin position="172"/>
        <end position="314"/>
    </location>
</feature>
<organism evidence="14 15">
    <name type="scientific">Protaetiibacter larvae</name>
    <dbReference type="NCBI Taxonomy" id="2592654"/>
    <lineage>
        <taxon>Bacteria</taxon>
        <taxon>Bacillati</taxon>
        <taxon>Actinomycetota</taxon>
        <taxon>Actinomycetes</taxon>
        <taxon>Micrococcales</taxon>
        <taxon>Microbacteriaceae</taxon>
        <taxon>Protaetiibacter</taxon>
    </lineage>
</organism>
<evidence type="ECO:0000313" key="15">
    <source>
        <dbReference type="Proteomes" id="UP000322159"/>
    </source>
</evidence>
<evidence type="ECO:0000256" key="1">
    <source>
        <dbReference type="ARBA" id="ARBA00002919"/>
    </source>
</evidence>
<dbReference type="InterPro" id="IPR036291">
    <property type="entry name" value="NAD(P)-bd_dom_sf"/>
</dbReference>
<dbReference type="KEGG" id="lyk:FLP23_10060"/>
<keyword evidence="8 11" id="KW-0560">Oxidoreductase</keyword>
<dbReference type="InterPro" id="IPR008927">
    <property type="entry name" value="6-PGluconate_DH-like_C_sf"/>
</dbReference>
<gene>
    <name evidence="14" type="ORF">FLP23_10060</name>
</gene>
<dbReference type="InterPro" id="IPR003710">
    <property type="entry name" value="ApbA"/>
</dbReference>
<comment type="catalytic activity">
    <reaction evidence="10 11">
        <text>(R)-pantoate + NADP(+) = 2-dehydropantoate + NADPH + H(+)</text>
        <dbReference type="Rhea" id="RHEA:16233"/>
        <dbReference type="ChEBI" id="CHEBI:11561"/>
        <dbReference type="ChEBI" id="CHEBI:15378"/>
        <dbReference type="ChEBI" id="CHEBI:15980"/>
        <dbReference type="ChEBI" id="CHEBI:57783"/>
        <dbReference type="ChEBI" id="CHEBI:58349"/>
        <dbReference type="EC" id="1.1.1.169"/>
    </reaction>
</comment>
<dbReference type="AlphaFoldDB" id="A0A5C1Y8U0"/>